<organism evidence="1 2">
    <name type="scientific">Leptospira borgpetersenii serovar Pomona str. 200901868</name>
    <dbReference type="NCBI Taxonomy" id="1192866"/>
    <lineage>
        <taxon>Bacteria</taxon>
        <taxon>Pseudomonadati</taxon>
        <taxon>Spirochaetota</taxon>
        <taxon>Spirochaetia</taxon>
        <taxon>Leptospirales</taxon>
        <taxon>Leptospiraceae</taxon>
        <taxon>Leptospira</taxon>
    </lineage>
</organism>
<evidence type="ECO:0000313" key="1">
    <source>
        <dbReference type="EMBL" id="EMO60728.1"/>
    </source>
</evidence>
<dbReference type="STRING" id="1192866.LEP1GSC133_4413"/>
<name>M6WG40_LEPBO</name>
<accession>M6WG40</accession>
<sequence length="151" mass="17178">MKSITAESLKLTALALSERTRFRFLLCQKNQAARFCPSFGTEPYIELTLFRDFKFSRFNKSELTDVIFKTTFVLLEIILEQHSFGSKILELVPKLSSVGAALPRHCPQSSECRSFHGSWLFGNLGAFEQILLFVHSCRSFLRFQGLGTSSK</sequence>
<proteinExistence type="predicted"/>
<comment type="caution">
    <text evidence="1">The sequence shown here is derived from an EMBL/GenBank/DDBJ whole genome shotgun (WGS) entry which is preliminary data.</text>
</comment>
<dbReference type="Proteomes" id="UP000012159">
    <property type="component" value="Unassembled WGS sequence"/>
</dbReference>
<gene>
    <name evidence="1" type="ORF">LEP1GSC133_4413</name>
</gene>
<evidence type="ECO:0000313" key="2">
    <source>
        <dbReference type="Proteomes" id="UP000012159"/>
    </source>
</evidence>
<protein>
    <submittedName>
        <fullName evidence="1">Uncharacterized protein</fullName>
    </submittedName>
</protein>
<dbReference type="AlphaFoldDB" id="M6WG40"/>
<reference evidence="1 2" key="1">
    <citation type="submission" date="2013-01" db="EMBL/GenBank/DDBJ databases">
        <authorList>
            <person name="Harkins D.M."/>
            <person name="Durkin A.S."/>
            <person name="Brinkac L.M."/>
            <person name="Haft D.H."/>
            <person name="Selengut J.D."/>
            <person name="Sanka R."/>
            <person name="DePew J."/>
            <person name="Purushe J."/>
            <person name="Picardeau M."/>
            <person name="Werts C."/>
            <person name="Goarant C."/>
            <person name="Vinetz J.M."/>
            <person name="Sutton G.G."/>
            <person name="Nierman W.C."/>
            <person name="Fouts D.E."/>
        </authorList>
    </citation>
    <scope>NUCLEOTIDE SEQUENCE [LARGE SCALE GENOMIC DNA]</scope>
    <source>
        <strain evidence="1 2">200901868</strain>
    </source>
</reference>
<dbReference type="EMBL" id="AKWF02000118">
    <property type="protein sequence ID" value="EMO60728.1"/>
    <property type="molecule type" value="Genomic_DNA"/>
</dbReference>